<name>A0ACC2VYJ2_9TREE</name>
<comment type="caution">
    <text evidence="1">The sequence shown here is derived from an EMBL/GenBank/DDBJ whole genome shotgun (WGS) entry which is preliminary data.</text>
</comment>
<organism evidence="1 2">
    <name type="scientific">Naganishia adeliensis</name>
    <dbReference type="NCBI Taxonomy" id="92952"/>
    <lineage>
        <taxon>Eukaryota</taxon>
        <taxon>Fungi</taxon>
        <taxon>Dikarya</taxon>
        <taxon>Basidiomycota</taxon>
        <taxon>Agaricomycotina</taxon>
        <taxon>Tremellomycetes</taxon>
        <taxon>Filobasidiales</taxon>
        <taxon>Filobasidiaceae</taxon>
        <taxon>Naganishia</taxon>
    </lineage>
</organism>
<dbReference type="Proteomes" id="UP001230649">
    <property type="component" value="Unassembled WGS sequence"/>
</dbReference>
<keyword evidence="2" id="KW-1185">Reference proteome</keyword>
<reference evidence="1" key="1">
    <citation type="submission" date="2023-04" db="EMBL/GenBank/DDBJ databases">
        <title>Draft Genome sequencing of Naganishia species isolated from polar environments using Oxford Nanopore Technology.</title>
        <authorList>
            <person name="Leo P."/>
            <person name="Venkateswaran K."/>
        </authorList>
    </citation>
    <scope>NUCLEOTIDE SEQUENCE</scope>
    <source>
        <strain evidence="1">MNA-CCFEE 5262</strain>
    </source>
</reference>
<sequence>MPYWPFPSFPLSPFSRSSTCPPPQSFPFFSPPGLSSTATPSISDDSRGPLTPAQAVELEERDLYFVDRALMDFAAAGEEGWEEREGDVRVKALWVHPIKSCRGVSLQKSVITPQGLQMVLIAPEIDELRNLLVVRFPEEAGLPGFAVPLGVDEAEMRSWSKVGQTIMHKKPLPPSYIPTYTPIPGTNVDLTSFPSPSEQMSTYLGRSVLFIQKSPFEEDVRRVIAPPTTPTAGKDWLEPGEVEYGVVETGYADGFPVLLANEDSKFANLGPTFDKARWNQKTLDVRRFRANVIVGRGSGHAAEALNAWDEEKWRHVEFWGRKEVDVAEGEGEDVEMVSVEAKGTRMVKRGGMICVSRCGRCQLPNVDPDNGEADKAVPYKILAKYRRVDPAQKFTPIFGVNAVPQQAKAVVCVGDRVRVRGMNDWEVLGRS</sequence>
<protein>
    <submittedName>
        <fullName evidence="1">Uncharacterized protein</fullName>
    </submittedName>
</protein>
<evidence type="ECO:0000313" key="1">
    <source>
        <dbReference type="EMBL" id="KAJ9104278.1"/>
    </source>
</evidence>
<proteinExistence type="predicted"/>
<gene>
    <name evidence="1" type="ORF">QFC20_004560</name>
</gene>
<dbReference type="EMBL" id="JASBWS010000054">
    <property type="protein sequence ID" value="KAJ9104278.1"/>
    <property type="molecule type" value="Genomic_DNA"/>
</dbReference>
<evidence type="ECO:0000313" key="2">
    <source>
        <dbReference type="Proteomes" id="UP001230649"/>
    </source>
</evidence>
<accession>A0ACC2VYJ2</accession>